<reference evidence="15" key="3">
    <citation type="submission" date="2025-09" db="UniProtKB">
        <authorList>
            <consortium name="Ensembl"/>
        </authorList>
    </citation>
    <scope>IDENTIFICATION</scope>
</reference>
<organism evidence="15 16">
    <name type="scientific">Podarcis muralis</name>
    <name type="common">Wall lizard</name>
    <name type="synonym">Lacerta muralis</name>
    <dbReference type="NCBI Taxonomy" id="64176"/>
    <lineage>
        <taxon>Eukaryota</taxon>
        <taxon>Metazoa</taxon>
        <taxon>Chordata</taxon>
        <taxon>Craniata</taxon>
        <taxon>Vertebrata</taxon>
        <taxon>Euteleostomi</taxon>
        <taxon>Lepidosauria</taxon>
        <taxon>Squamata</taxon>
        <taxon>Bifurcata</taxon>
        <taxon>Unidentata</taxon>
        <taxon>Episquamata</taxon>
        <taxon>Laterata</taxon>
        <taxon>Lacertibaenia</taxon>
        <taxon>Lacertidae</taxon>
        <taxon>Podarcis</taxon>
    </lineage>
</organism>
<feature type="transmembrane region" description="Helical" evidence="13">
    <location>
        <begin position="221"/>
        <end position="247"/>
    </location>
</feature>
<dbReference type="GO" id="GO:0032365">
    <property type="term" value="P:intracellular lipid transport"/>
    <property type="evidence" value="ECO:0007669"/>
    <property type="project" value="Ensembl"/>
</dbReference>
<dbReference type="RefSeq" id="XP_028587497.1">
    <property type="nucleotide sequence ID" value="XM_028731664.1"/>
</dbReference>
<dbReference type="AlphaFoldDB" id="A0A670I630"/>
<reference evidence="15 16" key="1">
    <citation type="journal article" date="2019" name="Proc. Natl. Acad. Sci. U.S.A.">
        <title>Regulatory changes in pterin and carotenoid genes underlie balanced color polymorphisms in the wall lizard.</title>
        <authorList>
            <person name="Andrade P."/>
            <person name="Pinho C."/>
            <person name="Perez I de Lanuza G."/>
            <person name="Afonso S."/>
            <person name="Brejcha J."/>
            <person name="Rubin C.J."/>
            <person name="Wallerman O."/>
            <person name="Pereira P."/>
            <person name="Sabatino S.J."/>
            <person name="Bellati A."/>
            <person name="Pellitteri-Rosa D."/>
            <person name="Bosakova Z."/>
            <person name="Bunikis I."/>
            <person name="Carretero M.A."/>
            <person name="Feiner N."/>
            <person name="Marsik P."/>
            <person name="Pauperio F."/>
            <person name="Salvi D."/>
            <person name="Soler L."/>
            <person name="While G.M."/>
            <person name="Uller T."/>
            <person name="Font E."/>
            <person name="Andersson L."/>
            <person name="Carneiro M."/>
        </authorList>
    </citation>
    <scope>NUCLEOTIDE SEQUENCE</scope>
</reference>
<dbReference type="KEGG" id="pmua:114598035"/>
<feature type="region of interest" description="Disordered" evidence="12">
    <location>
        <begin position="21"/>
        <end position="89"/>
    </location>
</feature>
<keyword evidence="16" id="KW-1185">Reference proteome</keyword>
<evidence type="ECO:0000256" key="10">
    <source>
        <dbReference type="ARBA" id="ARBA00039252"/>
    </source>
</evidence>
<comment type="catalytic activity">
    <reaction evidence="9">
        <text>cholesterol(in) = cholesterol(out)</text>
        <dbReference type="Rhea" id="RHEA:39747"/>
        <dbReference type="ChEBI" id="CHEBI:16113"/>
    </reaction>
</comment>
<feature type="compositionally biased region" description="Polar residues" evidence="12">
    <location>
        <begin position="118"/>
        <end position="128"/>
    </location>
</feature>
<evidence type="ECO:0000256" key="5">
    <source>
        <dbReference type="ARBA" id="ARBA00024479"/>
    </source>
</evidence>
<evidence type="ECO:0000256" key="2">
    <source>
        <dbReference type="ARBA" id="ARBA00022692"/>
    </source>
</evidence>
<dbReference type="GO" id="GO:0044830">
    <property type="term" value="P:host-mediated perturbation of viral RNA genome replication"/>
    <property type="evidence" value="ECO:0007669"/>
    <property type="project" value="Ensembl"/>
</dbReference>
<comment type="similarity">
    <text evidence="8">Belongs to the TMEM41 family.</text>
</comment>
<evidence type="ECO:0000256" key="1">
    <source>
        <dbReference type="ARBA" id="ARBA00004141"/>
    </source>
</evidence>
<sequence length="403" mass="44648">MVEPLRSFRIGVFWRKKPTSTVFTRKREQPFQEPKSKAAGRRAAGEPLRAGRNPGRNHRARACGLRSRRAGGVGAEGRAAADPASSRGSWRRRRLSRACVLPAGEGAGGVAEGATMAQPGTSQRGSGRTSEKEEAAAKEAEAALERHQELLAGKAHKEGGSARMSLLILLSIFLIAASVMFLVYKNFPQLSEEERECIKVPRDMDDAKALGKVLSKYKDNFYVQVLVAYFATYVFLQTFAIPGSIFLSILSGFLYPFPLALFLVCLCSGLGASFCYMLSYLVGRPVVYRYLTEKAVKWSQQVERHREHLINYIIFLRITPFLPNWFINITSPVINVPLKVFFIGTFLGVAPPSFVAIKAGTTLYQLTTAGEAVSWNSVFILMILAILSILPAIFQKKLKQKFE</sequence>
<evidence type="ECO:0000256" key="6">
    <source>
        <dbReference type="ARBA" id="ARBA00024615"/>
    </source>
</evidence>
<comment type="catalytic activity">
    <reaction evidence="5">
        <text>a 1,2-diacyl-sn-glycero-3-phospho-L-serine(in) = a 1,2-diacyl-sn-glycero-3-phospho-L-serine(out)</text>
        <dbReference type="Rhea" id="RHEA:38663"/>
        <dbReference type="ChEBI" id="CHEBI:57262"/>
    </reaction>
</comment>
<feature type="compositionally biased region" description="Low complexity" evidence="12">
    <location>
        <begin position="76"/>
        <end position="88"/>
    </location>
</feature>
<dbReference type="Proteomes" id="UP000472272">
    <property type="component" value="Chromosome 1"/>
</dbReference>
<evidence type="ECO:0000256" key="3">
    <source>
        <dbReference type="ARBA" id="ARBA00022989"/>
    </source>
</evidence>
<feature type="domain" description="VTT" evidence="14">
    <location>
        <begin position="241"/>
        <end position="360"/>
    </location>
</feature>
<feature type="compositionally biased region" description="Basic and acidic residues" evidence="12">
    <location>
        <begin position="129"/>
        <end position="139"/>
    </location>
</feature>
<evidence type="ECO:0000256" key="7">
    <source>
        <dbReference type="ARBA" id="ARBA00024631"/>
    </source>
</evidence>
<dbReference type="CTD" id="440026"/>
<dbReference type="GO" id="GO:0017128">
    <property type="term" value="F:phospholipid scramblase activity"/>
    <property type="evidence" value="ECO:0007669"/>
    <property type="project" value="Ensembl"/>
</dbReference>
<evidence type="ECO:0000256" key="12">
    <source>
        <dbReference type="SAM" id="MobiDB-lite"/>
    </source>
</evidence>
<evidence type="ECO:0000313" key="15">
    <source>
        <dbReference type="Ensembl" id="ENSPMRP00000007171.1"/>
    </source>
</evidence>
<evidence type="ECO:0000256" key="8">
    <source>
        <dbReference type="ARBA" id="ARBA00025797"/>
    </source>
</evidence>
<proteinExistence type="inferred from homology"/>
<dbReference type="OMA" id="TIGACCC"/>
<comment type="subcellular location">
    <subcellularLocation>
        <location evidence="1">Membrane</location>
        <topology evidence="1">Multi-pass membrane protein</topology>
    </subcellularLocation>
</comment>
<feature type="transmembrane region" description="Helical" evidence="13">
    <location>
        <begin position="373"/>
        <end position="394"/>
    </location>
</feature>
<dbReference type="GO" id="GO:0000045">
    <property type="term" value="P:autophagosome assembly"/>
    <property type="evidence" value="ECO:0007669"/>
    <property type="project" value="Ensembl"/>
</dbReference>
<dbReference type="InterPro" id="IPR045014">
    <property type="entry name" value="TM41A/B"/>
</dbReference>
<dbReference type="Pfam" id="PF09335">
    <property type="entry name" value="VTT_dom"/>
    <property type="match status" value="1"/>
</dbReference>
<feature type="transmembrane region" description="Helical" evidence="13">
    <location>
        <begin position="340"/>
        <end position="361"/>
    </location>
</feature>
<reference evidence="15" key="2">
    <citation type="submission" date="2025-08" db="UniProtKB">
        <authorList>
            <consortium name="Ensembl"/>
        </authorList>
    </citation>
    <scope>IDENTIFICATION</scope>
</reference>
<dbReference type="PANTHER" id="PTHR43220">
    <property type="match status" value="1"/>
</dbReference>
<dbReference type="GeneTree" id="ENSGT00940000156956"/>
<feature type="transmembrane region" description="Helical" evidence="13">
    <location>
        <begin position="164"/>
        <end position="184"/>
    </location>
</feature>
<keyword evidence="2 13" id="KW-0812">Transmembrane</keyword>
<comment type="catalytic activity">
    <reaction evidence="6">
        <text>a 1,2-diacyl-sn-glycero-3-phosphoethanolamine(in) = a 1,2-diacyl-sn-glycero-3-phosphoethanolamine(out)</text>
        <dbReference type="Rhea" id="RHEA:38895"/>
        <dbReference type="ChEBI" id="CHEBI:64612"/>
    </reaction>
</comment>
<dbReference type="GeneID" id="114598035"/>
<gene>
    <name evidence="15" type="primary">TMEM41B</name>
</gene>
<dbReference type="InterPro" id="IPR032816">
    <property type="entry name" value="VTT_dom"/>
</dbReference>
<name>A0A670I630_PODMU</name>
<comment type="catalytic activity">
    <reaction evidence="7">
        <text>a 1,2-diacyl-sn-glycero-3-phosphocholine(in) = a 1,2-diacyl-sn-glycero-3-phosphocholine(out)</text>
        <dbReference type="Rhea" id="RHEA:38571"/>
        <dbReference type="ChEBI" id="CHEBI:57643"/>
    </reaction>
</comment>
<dbReference type="GO" id="GO:0044233">
    <property type="term" value="C:mitochondria-associated endoplasmic reticulum membrane contact site"/>
    <property type="evidence" value="ECO:0007669"/>
    <property type="project" value="Ensembl"/>
</dbReference>
<feature type="compositionally biased region" description="Basic residues" evidence="12">
    <location>
        <begin position="55"/>
        <end position="69"/>
    </location>
</feature>
<protein>
    <recommendedName>
        <fullName evidence="10">Transmembrane protein 41B</fullName>
    </recommendedName>
</protein>
<evidence type="ECO:0000256" key="4">
    <source>
        <dbReference type="ARBA" id="ARBA00023136"/>
    </source>
</evidence>
<evidence type="ECO:0000256" key="13">
    <source>
        <dbReference type="SAM" id="Phobius"/>
    </source>
</evidence>
<feature type="region of interest" description="Disordered" evidence="12">
    <location>
        <begin position="107"/>
        <end position="139"/>
    </location>
</feature>
<dbReference type="Ensembl" id="ENSPMRT00000007678.1">
    <property type="protein sequence ID" value="ENSPMRP00000007171.1"/>
    <property type="gene ID" value="ENSPMRG00000004860.1"/>
</dbReference>
<evidence type="ECO:0000313" key="16">
    <source>
        <dbReference type="Proteomes" id="UP000472272"/>
    </source>
</evidence>
<dbReference type="GO" id="GO:0005789">
    <property type="term" value="C:endoplasmic reticulum membrane"/>
    <property type="evidence" value="ECO:0007669"/>
    <property type="project" value="Ensembl"/>
</dbReference>
<evidence type="ECO:0000259" key="14">
    <source>
        <dbReference type="Pfam" id="PF09335"/>
    </source>
</evidence>
<evidence type="ECO:0000256" key="9">
    <source>
        <dbReference type="ARBA" id="ARBA00034049"/>
    </source>
</evidence>
<keyword evidence="4 13" id="KW-0472">Membrane</keyword>
<dbReference type="PANTHER" id="PTHR43220:SF18">
    <property type="entry name" value="TRANSMEMBRANE PROTEIN 41B"/>
    <property type="match status" value="1"/>
</dbReference>
<feature type="compositionally biased region" description="Basic and acidic residues" evidence="12">
    <location>
        <begin position="25"/>
        <end position="36"/>
    </location>
</feature>
<keyword evidence="3 13" id="KW-1133">Transmembrane helix</keyword>
<accession>A0A670I630</accession>
<feature type="transmembrane region" description="Helical" evidence="13">
    <location>
        <begin position="259"/>
        <end position="282"/>
    </location>
</feature>
<comment type="function">
    <text evidence="11">Phospholipid scramblase involved in lipid homeostasis and membrane dynamics processes. Has phospholipid scramblase activity toward cholesterol and phosphatidylserine, as well as phosphatidylethanolamine and phosphatidylcholine. Required for autophagosome formation: participates in early stages of autophagosome biogenesis at the endoplasmic reticulum (ER) membrane by reequilibrating the leaflets of the ER as lipids are extracted by ATG2 (ATG2A or ATG2B) to mediate autophagosome assembly. In addition to autophagy, involved in other processes in which phospholipid scramblase activity is required. Required for normal motor neuron development.</text>
</comment>
<dbReference type="OrthoDB" id="3364966at2759"/>
<evidence type="ECO:0000256" key="11">
    <source>
        <dbReference type="ARBA" id="ARBA00045607"/>
    </source>
</evidence>